<proteinExistence type="predicted"/>
<gene>
    <name evidence="2" type="ORF">GCM10023349_26920</name>
</gene>
<reference evidence="3" key="1">
    <citation type="journal article" date="2019" name="Int. J. Syst. Evol. Microbiol.">
        <title>The Global Catalogue of Microorganisms (GCM) 10K type strain sequencing project: providing services to taxonomists for standard genome sequencing and annotation.</title>
        <authorList>
            <consortium name="The Broad Institute Genomics Platform"/>
            <consortium name="The Broad Institute Genome Sequencing Center for Infectious Disease"/>
            <person name="Wu L."/>
            <person name="Ma J."/>
        </authorList>
    </citation>
    <scope>NUCLEOTIDE SEQUENCE [LARGE SCALE GENOMIC DNA]</scope>
    <source>
        <strain evidence="3">JCM 18531</strain>
    </source>
</reference>
<evidence type="ECO:0000313" key="3">
    <source>
        <dbReference type="Proteomes" id="UP001499974"/>
    </source>
</evidence>
<dbReference type="InterPro" id="IPR036390">
    <property type="entry name" value="WH_DNA-bd_sf"/>
</dbReference>
<dbReference type="EMBL" id="BAABKM010000002">
    <property type="protein sequence ID" value="GAA4707121.1"/>
    <property type="molecule type" value="Genomic_DNA"/>
</dbReference>
<sequence length="112" mass="12664">MPPIDSAVAQLRRGVLEHCVLALLADEERYGYDLVTELSDAGLVASEGTIYPLLSRLRKDELVATSWQESPSGPPRRYYRLTPRGRRALEQFRGSWTDFKKAVDEVLEGRNS</sequence>
<dbReference type="InterPro" id="IPR052509">
    <property type="entry name" value="Metal_resp_DNA-bind_regulator"/>
</dbReference>
<evidence type="ECO:0000313" key="2">
    <source>
        <dbReference type="EMBL" id="GAA4707121.1"/>
    </source>
</evidence>
<dbReference type="InterPro" id="IPR005149">
    <property type="entry name" value="Tscrpt_reg_PadR_N"/>
</dbReference>
<protein>
    <submittedName>
        <fullName evidence="2">PadR family transcriptional regulator</fullName>
    </submittedName>
</protein>
<evidence type="ECO:0000259" key="1">
    <source>
        <dbReference type="Pfam" id="PF03551"/>
    </source>
</evidence>
<dbReference type="RefSeq" id="WP_345521819.1">
    <property type="nucleotide sequence ID" value="NZ_BAABKM010000002.1"/>
</dbReference>
<feature type="domain" description="Transcription regulator PadR N-terminal" evidence="1">
    <location>
        <begin position="20"/>
        <end position="91"/>
    </location>
</feature>
<dbReference type="Pfam" id="PF03551">
    <property type="entry name" value="PadR"/>
    <property type="match status" value="1"/>
</dbReference>
<name>A0ABP8XIV1_9ACTN</name>
<dbReference type="Gene3D" id="1.10.10.10">
    <property type="entry name" value="Winged helix-like DNA-binding domain superfamily/Winged helix DNA-binding domain"/>
    <property type="match status" value="1"/>
</dbReference>
<comment type="caution">
    <text evidence="2">The sequence shown here is derived from an EMBL/GenBank/DDBJ whole genome shotgun (WGS) entry which is preliminary data.</text>
</comment>
<dbReference type="InterPro" id="IPR036388">
    <property type="entry name" value="WH-like_DNA-bd_sf"/>
</dbReference>
<dbReference type="SUPFAM" id="SSF46785">
    <property type="entry name" value="Winged helix' DNA-binding domain"/>
    <property type="match status" value="1"/>
</dbReference>
<organism evidence="2 3">
    <name type="scientific">Nocardioides conyzicola</name>
    <dbReference type="NCBI Taxonomy" id="1651781"/>
    <lineage>
        <taxon>Bacteria</taxon>
        <taxon>Bacillati</taxon>
        <taxon>Actinomycetota</taxon>
        <taxon>Actinomycetes</taxon>
        <taxon>Propionibacteriales</taxon>
        <taxon>Nocardioidaceae</taxon>
        <taxon>Nocardioides</taxon>
    </lineage>
</organism>
<dbReference type="Proteomes" id="UP001499974">
    <property type="component" value="Unassembled WGS sequence"/>
</dbReference>
<keyword evidence="3" id="KW-1185">Reference proteome</keyword>
<dbReference type="PANTHER" id="PTHR33169">
    <property type="entry name" value="PADR-FAMILY TRANSCRIPTIONAL REGULATOR"/>
    <property type="match status" value="1"/>
</dbReference>
<accession>A0ABP8XIV1</accession>
<dbReference type="PANTHER" id="PTHR33169:SF14">
    <property type="entry name" value="TRANSCRIPTIONAL REGULATOR RV3488"/>
    <property type="match status" value="1"/>
</dbReference>